<accession>A0ABX0TQ56</accession>
<feature type="chain" id="PRO_5046717870" evidence="1">
    <location>
        <begin position="19"/>
        <end position="63"/>
    </location>
</feature>
<gene>
    <name evidence="2" type="ORF">FHS31_001259</name>
</gene>
<dbReference type="EMBL" id="JAAOZC010000002">
    <property type="protein sequence ID" value="NIJ07663.1"/>
    <property type="molecule type" value="Genomic_DNA"/>
</dbReference>
<evidence type="ECO:0000256" key="1">
    <source>
        <dbReference type="SAM" id="SignalP"/>
    </source>
</evidence>
<evidence type="ECO:0000313" key="3">
    <source>
        <dbReference type="Proteomes" id="UP000727456"/>
    </source>
</evidence>
<feature type="signal peptide" evidence="1">
    <location>
        <begin position="1"/>
        <end position="18"/>
    </location>
</feature>
<reference evidence="2 3" key="1">
    <citation type="submission" date="2020-03" db="EMBL/GenBank/DDBJ databases">
        <title>Genomic Encyclopedia of Type Strains, Phase III (KMG-III): the genomes of soil and plant-associated and newly described type strains.</title>
        <authorList>
            <person name="Whitman W."/>
        </authorList>
    </citation>
    <scope>NUCLEOTIDE SEQUENCE [LARGE SCALE GENOMIC DNA]</scope>
    <source>
        <strain evidence="2 3">CECT 8804</strain>
    </source>
</reference>
<keyword evidence="3" id="KW-1185">Reference proteome</keyword>
<organism evidence="2 3">
    <name type="scientific">Sphingomonas vulcanisoli</name>
    <dbReference type="NCBI Taxonomy" id="1658060"/>
    <lineage>
        <taxon>Bacteria</taxon>
        <taxon>Pseudomonadati</taxon>
        <taxon>Pseudomonadota</taxon>
        <taxon>Alphaproteobacteria</taxon>
        <taxon>Sphingomonadales</taxon>
        <taxon>Sphingomonadaceae</taxon>
        <taxon>Sphingomonas</taxon>
    </lineage>
</organism>
<dbReference type="Proteomes" id="UP000727456">
    <property type="component" value="Unassembled WGS sequence"/>
</dbReference>
<protein>
    <submittedName>
        <fullName evidence="2">Uncharacterized protein</fullName>
    </submittedName>
</protein>
<evidence type="ECO:0000313" key="2">
    <source>
        <dbReference type="EMBL" id="NIJ07663.1"/>
    </source>
</evidence>
<dbReference type="RefSeq" id="WP_167072506.1">
    <property type="nucleotide sequence ID" value="NZ_JAAOZC010000002.1"/>
</dbReference>
<keyword evidence="1" id="KW-0732">Signal</keyword>
<proteinExistence type="predicted"/>
<sequence>MKFAIIAATALAAVAVPAASQHVERRTVIRHDEHRGPVVVRTVRHRKVCTVRWVHHQKVRRCR</sequence>
<name>A0ABX0TQ56_9SPHN</name>
<comment type="caution">
    <text evidence="2">The sequence shown here is derived from an EMBL/GenBank/DDBJ whole genome shotgun (WGS) entry which is preliminary data.</text>
</comment>